<dbReference type="Pfam" id="PF03302">
    <property type="entry name" value="VSP"/>
    <property type="match status" value="1"/>
</dbReference>
<dbReference type="InterPro" id="IPR006212">
    <property type="entry name" value="Furin_repeat"/>
</dbReference>
<dbReference type="PANTHER" id="PTHR23275">
    <property type="entry name" value="CABRIOLET.-RELATED"/>
    <property type="match status" value="1"/>
</dbReference>
<dbReference type="SMART" id="SM00261">
    <property type="entry name" value="FU"/>
    <property type="match status" value="2"/>
</dbReference>
<dbReference type="AlphaFoldDB" id="V6U8G2"/>
<dbReference type="EMBL" id="AHHH01000004">
    <property type="protein sequence ID" value="ESU45600.1"/>
    <property type="molecule type" value="Genomic_DNA"/>
</dbReference>
<dbReference type="VEuPathDB" id="GiardiaDB:QR46_2911"/>
<dbReference type="InterPro" id="IPR052798">
    <property type="entry name" value="Giardia_VSA"/>
</dbReference>
<feature type="non-terminal residue" evidence="1">
    <location>
        <position position="1"/>
    </location>
</feature>
<organism evidence="1 2">
    <name type="scientific">Giardia intestinalis</name>
    <name type="common">Giardia lamblia</name>
    <dbReference type="NCBI Taxonomy" id="5741"/>
    <lineage>
        <taxon>Eukaryota</taxon>
        <taxon>Metamonada</taxon>
        <taxon>Diplomonadida</taxon>
        <taxon>Hexamitidae</taxon>
        <taxon>Giardiinae</taxon>
        <taxon>Giardia</taxon>
    </lineage>
</organism>
<protein>
    <submittedName>
        <fullName evidence="1">Variant-specific surface protein</fullName>
    </submittedName>
</protein>
<evidence type="ECO:0000313" key="1">
    <source>
        <dbReference type="EMBL" id="ESU45600.1"/>
    </source>
</evidence>
<comment type="caution">
    <text evidence="1">The sequence shown here is derived from an EMBL/GenBank/DDBJ whole genome shotgun (WGS) entry which is preliminary data.</text>
</comment>
<sequence>VCREIRDRACVRYVEEVTDKKKGPTRVREAQPGCTAETSSADHCENDHCDVTIGGKTYCSQCATGFVPINGTCIDESGQDAKCTTNTKGVCLSGSDGYFLYSNGCYAIGGTPGSSICADPAPTNPTDPAGKCATCAAGYFKNPTAAGAAVPPCIACNDTTGDNTNKGKLGCATCEAPTSGDTATCTACLGGFFGTESDDLTCTACDNACATCTGAGDTKCTSCKDISLYFKKGDDETGECVAEADCNGNYFPNDDVDGKKQCIPCGDSAHGGIDGCTTCTPKAAAGLAEAPSVTCTACTSHEKPNIAGTGCFACSVDGCSNCSKDEEIYSTHRLLSAALLGPSPAGRPEISRIMRSLYGHPEAKVGLE</sequence>
<dbReference type="Proteomes" id="UP000018040">
    <property type="component" value="Unassembled WGS sequence"/>
</dbReference>
<proteinExistence type="predicted"/>
<accession>V6U8G2</accession>
<evidence type="ECO:0000313" key="2">
    <source>
        <dbReference type="Proteomes" id="UP000018040"/>
    </source>
</evidence>
<reference evidence="1 2" key="2">
    <citation type="journal article" date="2013" name="Genome Biol. Evol.">
        <title>Genome sequencing of Giardia lamblia genotypes A2 and B isolates (DH and GS) and comparative analysis with the genomes of genotypes A1 and E (WB and Pig).</title>
        <authorList>
            <person name="Adam R.D."/>
            <person name="Dahlstrom E.W."/>
            <person name="Martens C.A."/>
            <person name="Bruno D.P."/>
            <person name="Barbian K.D."/>
            <person name="Ricklefs S.M."/>
            <person name="Hernandez M.M."/>
            <person name="Narla N.P."/>
            <person name="Patel R.B."/>
            <person name="Porcella S.F."/>
            <person name="Nash T.E."/>
        </authorList>
    </citation>
    <scope>NUCLEOTIDE SEQUENCE [LARGE SCALE GENOMIC DNA]</scope>
    <source>
        <strain evidence="1 2">GS</strain>
    </source>
</reference>
<name>V6U8G2_GIAIN</name>
<dbReference type="InterPro" id="IPR005127">
    <property type="entry name" value="Giardia_VSP"/>
</dbReference>
<dbReference type="PANTHER" id="PTHR23275:SF100">
    <property type="entry name" value="EGF-LIKE DOMAIN-CONTAINING PROTEIN"/>
    <property type="match status" value="1"/>
</dbReference>
<dbReference type="Gene3D" id="2.10.220.10">
    <property type="entry name" value="Hormone Receptor, Insulin-like Growth Factor Receptor 1, Chain A, domain 2"/>
    <property type="match status" value="1"/>
</dbReference>
<dbReference type="InterPro" id="IPR009030">
    <property type="entry name" value="Growth_fac_rcpt_cys_sf"/>
</dbReference>
<dbReference type="SUPFAM" id="SSF57184">
    <property type="entry name" value="Growth factor receptor domain"/>
    <property type="match status" value="1"/>
</dbReference>
<reference evidence="2" key="1">
    <citation type="submission" date="2012-02" db="EMBL/GenBank/DDBJ databases">
        <title>Genome sequencing of Giardia lamblia Genotypes A2 and B isolates (DH and GS) and comparative analysis with the genomes of Genotypes A1 and E (WB and Pig).</title>
        <authorList>
            <person name="Adam R."/>
            <person name="Dahlstrom E."/>
            <person name="Martens C."/>
            <person name="Bruno D."/>
            <person name="Barbian K."/>
            <person name="Porcella S.F."/>
            <person name="Nash T."/>
        </authorList>
    </citation>
    <scope>NUCLEOTIDE SEQUENCE</scope>
    <source>
        <strain evidence="2">GS</strain>
    </source>
</reference>
<gene>
    <name evidence="1" type="ORF">GSB_150066</name>
</gene>